<dbReference type="InterPro" id="IPR015267">
    <property type="entry name" value="PPP4R2"/>
</dbReference>
<dbReference type="Pfam" id="PF09184">
    <property type="entry name" value="PPP4R2"/>
    <property type="match status" value="1"/>
</dbReference>
<proteinExistence type="inferred from homology"/>
<protein>
    <submittedName>
        <fullName evidence="3">Uncharacterized protein</fullName>
    </submittedName>
</protein>
<evidence type="ECO:0000256" key="1">
    <source>
        <dbReference type="ARBA" id="ARBA00009207"/>
    </source>
</evidence>
<name>A0ABR0ESG5_ZASCE</name>
<evidence type="ECO:0000256" key="2">
    <source>
        <dbReference type="SAM" id="MobiDB-lite"/>
    </source>
</evidence>
<gene>
    <name evidence="3" type="ORF">PRZ48_004981</name>
</gene>
<comment type="caution">
    <text evidence="3">The sequence shown here is derived from an EMBL/GenBank/DDBJ whole genome shotgun (WGS) entry which is preliminary data.</text>
</comment>
<reference evidence="3 4" key="1">
    <citation type="journal article" date="2023" name="G3 (Bethesda)">
        <title>A chromosome-level genome assembly of Zasmidium syzygii isolated from banana leaves.</title>
        <authorList>
            <person name="van Westerhoven A.C."/>
            <person name="Mehrabi R."/>
            <person name="Talebi R."/>
            <person name="Steentjes M.B.F."/>
            <person name="Corcolon B."/>
            <person name="Chong P.A."/>
            <person name="Kema G.H.J."/>
            <person name="Seidl M.F."/>
        </authorList>
    </citation>
    <scope>NUCLEOTIDE SEQUENCE [LARGE SCALE GENOMIC DNA]</scope>
    <source>
        <strain evidence="3 4">P124</strain>
    </source>
</reference>
<feature type="region of interest" description="Disordered" evidence="2">
    <location>
        <begin position="356"/>
        <end position="523"/>
    </location>
</feature>
<feature type="region of interest" description="Disordered" evidence="2">
    <location>
        <begin position="304"/>
        <end position="337"/>
    </location>
</feature>
<feature type="region of interest" description="Disordered" evidence="2">
    <location>
        <begin position="256"/>
        <end position="286"/>
    </location>
</feature>
<sequence length="523" mass="55725">MLSTEQLLENSARDGSIEDWPRVLPDILARLHHNVYNEFPIPTLPLPAPPPPPIDPQVVASTPPQIPTSETETTEQELPDADSEPPPNSQSSTKENDAPTELAAGRPPSTSHPEYPGYEITESQRTEEMPPPQQTLEPGTLPPELLSLYQSSTRILEYDFSHSPPYTIQRLAELVLRPRKHYRFLPAYLRALDRIVSVSSPVSDFPLPTIHSSLNGGFLTNGEAQVNGISEREGLGSDESLGGALLTPIPWLRNQGNMLNPSSSGSATEGELHSESTETIEGPHGAGSIETVSVTVNGIPSVSVVPTSASSSPIASPTLSEQSDASTSSSASTDAQLRDQGGVTQGELLRQEQEAGVVPVNPAGHPMTPRRTLLGGGAAAVGREPAVTGMPSATTEVAMDDEQPHARGPEVIGMEDMGPQPESTGGMLDMEAAVGRGRSKSPQPPPAAEVGEVKKEDESMEDVSEPENKDVEKEVEKLKEAMDREKEAEAEAKQELDGDAMDTEADQKPGDAEVKQEAASDSK</sequence>
<feature type="compositionally biased region" description="Acidic residues" evidence="2">
    <location>
        <begin position="72"/>
        <end position="83"/>
    </location>
</feature>
<dbReference type="EMBL" id="JAXOVC010000003">
    <property type="protein sequence ID" value="KAK4504066.1"/>
    <property type="molecule type" value="Genomic_DNA"/>
</dbReference>
<evidence type="ECO:0000313" key="3">
    <source>
        <dbReference type="EMBL" id="KAK4504066.1"/>
    </source>
</evidence>
<feature type="compositionally biased region" description="Basic and acidic residues" evidence="2">
    <location>
        <begin position="466"/>
        <end position="496"/>
    </location>
</feature>
<feature type="region of interest" description="Disordered" evidence="2">
    <location>
        <begin position="46"/>
        <end position="117"/>
    </location>
</feature>
<feature type="compositionally biased region" description="Polar residues" evidence="2">
    <location>
        <begin position="256"/>
        <end position="267"/>
    </location>
</feature>
<accession>A0ABR0ESG5</accession>
<organism evidence="3 4">
    <name type="scientific">Zasmidium cellare</name>
    <name type="common">Wine cellar mold</name>
    <name type="synonym">Racodium cellare</name>
    <dbReference type="NCBI Taxonomy" id="395010"/>
    <lineage>
        <taxon>Eukaryota</taxon>
        <taxon>Fungi</taxon>
        <taxon>Dikarya</taxon>
        <taxon>Ascomycota</taxon>
        <taxon>Pezizomycotina</taxon>
        <taxon>Dothideomycetes</taxon>
        <taxon>Dothideomycetidae</taxon>
        <taxon>Mycosphaerellales</taxon>
        <taxon>Mycosphaerellaceae</taxon>
        <taxon>Zasmidium</taxon>
    </lineage>
</organism>
<feature type="compositionally biased region" description="Basic and acidic residues" evidence="2">
    <location>
        <begin position="505"/>
        <end position="523"/>
    </location>
</feature>
<dbReference type="Proteomes" id="UP001305779">
    <property type="component" value="Unassembled WGS sequence"/>
</dbReference>
<keyword evidence="4" id="KW-1185">Reference proteome</keyword>
<feature type="compositionally biased region" description="Polar residues" evidence="2">
    <location>
        <begin position="59"/>
        <end position="71"/>
    </location>
</feature>
<comment type="similarity">
    <text evidence="1">Belongs to the PPP4R2 family.</text>
</comment>
<feature type="region of interest" description="Disordered" evidence="2">
    <location>
        <begin position="123"/>
        <end position="142"/>
    </location>
</feature>
<dbReference type="PANTHER" id="PTHR16487:SF0">
    <property type="entry name" value="PROTEIN PHOSPHATASE 4 REGULATORY SUBUNIT 2-RELATED"/>
    <property type="match status" value="1"/>
</dbReference>
<dbReference type="PANTHER" id="PTHR16487">
    <property type="entry name" value="PPP4R2-RELATED PROTEIN"/>
    <property type="match status" value="1"/>
</dbReference>
<feature type="compositionally biased region" description="Low complexity" evidence="2">
    <location>
        <begin position="304"/>
        <end position="335"/>
    </location>
</feature>
<evidence type="ECO:0000313" key="4">
    <source>
        <dbReference type="Proteomes" id="UP001305779"/>
    </source>
</evidence>
<feature type="compositionally biased region" description="Pro residues" evidence="2">
    <location>
        <begin position="46"/>
        <end position="55"/>
    </location>
</feature>